<evidence type="ECO:0000313" key="2">
    <source>
        <dbReference type="EMBL" id="GMR41887.1"/>
    </source>
</evidence>
<comment type="caution">
    <text evidence="2">The sequence shown here is derived from an EMBL/GenBank/DDBJ whole genome shotgun (WGS) entry which is preliminary data.</text>
</comment>
<sequence>DTSVAAGLALLKGLVECLAEGDVGLSLRAVTELLPLEFAWLRVLLGGISSLLGSSSCSRRSLVRGRSASEHVSHSVSHCRPDGNSSRCRSHLRGGSAHGSSNGSGCSRGRSGHRTSDGSRHGTGRGRSR</sequence>
<organism evidence="2 3">
    <name type="scientific">Pristionchus mayeri</name>
    <dbReference type="NCBI Taxonomy" id="1317129"/>
    <lineage>
        <taxon>Eukaryota</taxon>
        <taxon>Metazoa</taxon>
        <taxon>Ecdysozoa</taxon>
        <taxon>Nematoda</taxon>
        <taxon>Chromadorea</taxon>
        <taxon>Rhabditida</taxon>
        <taxon>Rhabditina</taxon>
        <taxon>Diplogasteromorpha</taxon>
        <taxon>Diplogasteroidea</taxon>
        <taxon>Neodiplogasteridae</taxon>
        <taxon>Pristionchus</taxon>
    </lineage>
</organism>
<protein>
    <submittedName>
        <fullName evidence="2">Uncharacterized protein</fullName>
    </submittedName>
</protein>
<dbReference type="AlphaFoldDB" id="A0AAN4ZIC6"/>
<accession>A0AAN4ZIC6</accession>
<evidence type="ECO:0000313" key="3">
    <source>
        <dbReference type="Proteomes" id="UP001328107"/>
    </source>
</evidence>
<feature type="compositionally biased region" description="Low complexity" evidence="1">
    <location>
        <begin position="94"/>
        <end position="109"/>
    </location>
</feature>
<dbReference type="EMBL" id="BTRK01000003">
    <property type="protein sequence ID" value="GMR41887.1"/>
    <property type="molecule type" value="Genomic_DNA"/>
</dbReference>
<reference evidence="3" key="1">
    <citation type="submission" date="2022-10" db="EMBL/GenBank/DDBJ databases">
        <title>Genome assembly of Pristionchus species.</title>
        <authorList>
            <person name="Yoshida K."/>
            <person name="Sommer R.J."/>
        </authorList>
    </citation>
    <scope>NUCLEOTIDE SEQUENCE [LARGE SCALE GENOMIC DNA]</scope>
    <source>
        <strain evidence="3">RS5460</strain>
    </source>
</reference>
<proteinExistence type="predicted"/>
<feature type="non-terminal residue" evidence="2">
    <location>
        <position position="1"/>
    </location>
</feature>
<gene>
    <name evidence="2" type="ORF">PMAYCL1PPCAC_12082</name>
</gene>
<feature type="region of interest" description="Disordered" evidence="1">
    <location>
        <begin position="67"/>
        <end position="129"/>
    </location>
</feature>
<name>A0AAN4ZIC6_9BILA</name>
<evidence type="ECO:0000256" key="1">
    <source>
        <dbReference type="SAM" id="MobiDB-lite"/>
    </source>
</evidence>
<dbReference type="Proteomes" id="UP001328107">
    <property type="component" value="Unassembled WGS sequence"/>
</dbReference>
<keyword evidence="3" id="KW-1185">Reference proteome</keyword>
<feature type="non-terminal residue" evidence="2">
    <location>
        <position position="129"/>
    </location>
</feature>